<name>A0A397U655_9GLOM</name>
<accession>A0A397U655</accession>
<proteinExistence type="predicted"/>
<sequence>MQRQSNDCLDKRNHGRRSLPENKQPYSKKGKNLFHVYNIDDYHSIHENRRPDTVSTSTANHFATCVAKPVIESYSVQLTSNGVSVHNPENVEASKICCYADNIVEHKKERSIRGLQLVEFREQHLHSVEDYLNALNIILLINNKTQHLDGQVAPVDKPSIGTCVKQLAKNKGQNYKKIQKDMQRYRVSINDRLT</sequence>
<evidence type="ECO:0000256" key="1">
    <source>
        <dbReference type="SAM" id="MobiDB-lite"/>
    </source>
</evidence>
<organism evidence="2 3">
    <name type="scientific">Gigaspora rosea</name>
    <dbReference type="NCBI Taxonomy" id="44941"/>
    <lineage>
        <taxon>Eukaryota</taxon>
        <taxon>Fungi</taxon>
        <taxon>Fungi incertae sedis</taxon>
        <taxon>Mucoromycota</taxon>
        <taxon>Glomeromycotina</taxon>
        <taxon>Glomeromycetes</taxon>
        <taxon>Diversisporales</taxon>
        <taxon>Gigasporaceae</taxon>
        <taxon>Gigaspora</taxon>
    </lineage>
</organism>
<feature type="region of interest" description="Disordered" evidence="1">
    <location>
        <begin position="1"/>
        <end position="30"/>
    </location>
</feature>
<protein>
    <submittedName>
        <fullName evidence="2">Uncharacterized protein</fullName>
    </submittedName>
</protein>
<dbReference type="Proteomes" id="UP000266673">
    <property type="component" value="Unassembled WGS sequence"/>
</dbReference>
<dbReference type="EMBL" id="QKWP01002039">
    <property type="protein sequence ID" value="RIB05171.1"/>
    <property type="molecule type" value="Genomic_DNA"/>
</dbReference>
<dbReference type="AlphaFoldDB" id="A0A397U655"/>
<gene>
    <name evidence="2" type="ORF">C2G38_2220457</name>
</gene>
<comment type="caution">
    <text evidence="2">The sequence shown here is derived from an EMBL/GenBank/DDBJ whole genome shotgun (WGS) entry which is preliminary data.</text>
</comment>
<keyword evidence="3" id="KW-1185">Reference proteome</keyword>
<reference evidence="2 3" key="1">
    <citation type="submission" date="2018-06" db="EMBL/GenBank/DDBJ databases">
        <title>Comparative genomics reveals the genomic features of Rhizophagus irregularis, R. cerebriforme, R. diaphanum and Gigaspora rosea, and their symbiotic lifestyle signature.</title>
        <authorList>
            <person name="Morin E."/>
            <person name="San Clemente H."/>
            <person name="Chen E.C.H."/>
            <person name="De La Providencia I."/>
            <person name="Hainaut M."/>
            <person name="Kuo A."/>
            <person name="Kohler A."/>
            <person name="Murat C."/>
            <person name="Tang N."/>
            <person name="Roy S."/>
            <person name="Loubradou J."/>
            <person name="Henrissat B."/>
            <person name="Grigoriev I.V."/>
            <person name="Corradi N."/>
            <person name="Roux C."/>
            <person name="Martin F.M."/>
        </authorList>
    </citation>
    <scope>NUCLEOTIDE SEQUENCE [LARGE SCALE GENOMIC DNA]</scope>
    <source>
        <strain evidence="2 3">DAOM 194757</strain>
    </source>
</reference>
<evidence type="ECO:0000313" key="2">
    <source>
        <dbReference type="EMBL" id="RIB05171.1"/>
    </source>
</evidence>
<evidence type="ECO:0000313" key="3">
    <source>
        <dbReference type="Proteomes" id="UP000266673"/>
    </source>
</evidence>